<evidence type="ECO:0000256" key="1">
    <source>
        <dbReference type="SAM" id="SignalP"/>
    </source>
</evidence>
<feature type="chain" id="PRO_5002174616" description="DUF4185 domain-containing protein" evidence="1">
    <location>
        <begin position="18"/>
        <end position="376"/>
    </location>
</feature>
<dbReference type="HOGENOM" id="CLU_727796_0_0_1"/>
<name>A0A0C3GSM9_OIDMZ</name>
<feature type="signal peptide" evidence="1">
    <location>
        <begin position="1"/>
        <end position="17"/>
    </location>
</feature>
<dbReference type="EMBL" id="KN832879">
    <property type="protein sequence ID" value="KIM99060.1"/>
    <property type="molecule type" value="Genomic_DNA"/>
</dbReference>
<evidence type="ECO:0000313" key="3">
    <source>
        <dbReference type="Proteomes" id="UP000054321"/>
    </source>
</evidence>
<protein>
    <recommendedName>
        <fullName evidence="4">DUF4185 domain-containing protein</fullName>
    </recommendedName>
</protein>
<proteinExistence type="predicted"/>
<gene>
    <name evidence="2" type="ORF">OIDMADRAFT_181524</name>
</gene>
<organism evidence="2 3">
    <name type="scientific">Oidiodendron maius (strain Zn)</name>
    <dbReference type="NCBI Taxonomy" id="913774"/>
    <lineage>
        <taxon>Eukaryota</taxon>
        <taxon>Fungi</taxon>
        <taxon>Dikarya</taxon>
        <taxon>Ascomycota</taxon>
        <taxon>Pezizomycotina</taxon>
        <taxon>Leotiomycetes</taxon>
        <taxon>Leotiomycetes incertae sedis</taxon>
        <taxon>Myxotrichaceae</taxon>
        <taxon>Oidiodendron</taxon>
    </lineage>
</organism>
<accession>A0A0C3GSM9</accession>
<reference evidence="2 3" key="1">
    <citation type="submission" date="2014-04" db="EMBL/GenBank/DDBJ databases">
        <authorList>
            <consortium name="DOE Joint Genome Institute"/>
            <person name="Kuo A."/>
            <person name="Martino E."/>
            <person name="Perotto S."/>
            <person name="Kohler A."/>
            <person name="Nagy L.G."/>
            <person name="Floudas D."/>
            <person name="Copeland A."/>
            <person name="Barry K.W."/>
            <person name="Cichocki N."/>
            <person name="Veneault-Fourrey C."/>
            <person name="LaButti K."/>
            <person name="Lindquist E.A."/>
            <person name="Lipzen A."/>
            <person name="Lundell T."/>
            <person name="Morin E."/>
            <person name="Murat C."/>
            <person name="Sun H."/>
            <person name="Tunlid A."/>
            <person name="Henrissat B."/>
            <person name="Grigoriev I.V."/>
            <person name="Hibbett D.S."/>
            <person name="Martin F."/>
            <person name="Nordberg H.P."/>
            <person name="Cantor M.N."/>
            <person name="Hua S.X."/>
        </authorList>
    </citation>
    <scope>NUCLEOTIDE SEQUENCE [LARGE SCALE GENOMIC DNA]</scope>
    <source>
        <strain evidence="2 3">Zn</strain>
    </source>
</reference>
<dbReference type="InParanoid" id="A0A0C3GSM9"/>
<dbReference type="AlphaFoldDB" id="A0A0C3GSM9"/>
<dbReference type="OrthoDB" id="2583188at2759"/>
<evidence type="ECO:0000313" key="2">
    <source>
        <dbReference type="EMBL" id="KIM99060.1"/>
    </source>
</evidence>
<dbReference type="Proteomes" id="UP000054321">
    <property type="component" value="Unassembled WGS sequence"/>
</dbReference>
<reference evidence="3" key="2">
    <citation type="submission" date="2015-01" db="EMBL/GenBank/DDBJ databases">
        <title>Evolutionary Origins and Diversification of the Mycorrhizal Mutualists.</title>
        <authorList>
            <consortium name="DOE Joint Genome Institute"/>
            <consortium name="Mycorrhizal Genomics Consortium"/>
            <person name="Kohler A."/>
            <person name="Kuo A."/>
            <person name="Nagy L.G."/>
            <person name="Floudas D."/>
            <person name="Copeland A."/>
            <person name="Barry K.W."/>
            <person name="Cichocki N."/>
            <person name="Veneault-Fourrey C."/>
            <person name="LaButti K."/>
            <person name="Lindquist E.A."/>
            <person name="Lipzen A."/>
            <person name="Lundell T."/>
            <person name="Morin E."/>
            <person name="Murat C."/>
            <person name="Riley R."/>
            <person name="Ohm R."/>
            <person name="Sun H."/>
            <person name="Tunlid A."/>
            <person name="Henrissat B."/>
            <person name="Grigoriev I.V."/>
            <person name="Hibbett D.S."/>
            <person name="Martin F."/>
        </authorList>
    </citation>
    <scope>NUCLEOTIDE SEQUENCE [LARGE SCALE GENOMIC DNA]</scope>
    <source>
        <strain evidence="3">Zn</strain>
    </source>
</reference>
<keyword evidence="3" id="KW-1185">Reference proteome</keyword>
<sequence>MVSSLISFLSVLGPAIASVQLPLNTYTVENLGFVTDPFSNDEGIMHDGGGGASQNGYHVQVFADSMTTSDGFNFVHNSVAYYGFRNPEDPLELYTFGMSGSKGKATFTTTAIGPQGNETALGDNFSIWMLSGMTPLSDGKTIVGVFPALNEATSTDLYTTMVSMEVVDPYSLKAGAPPPMKRLGNGRLFYPSEVSYGKMALTEGIDGYLYLAGSDTTGVKIARTPATPQAIADRNQYDYYNSQTGEWQPQKPLEQNNPEGNIIHWNSTDLAGNPIGPDVGDLWFDDYHQTMVMTWGDSGIDGRLWFSYAENNKLEGPWSTPEPIWTSPVPSQCKGTQGDWNYQLHAHPGWDETGKTLLISYASCAQFVSFAKITWD</sequence>
<keyword evidence="1" id="KW-0732">Signal</keyword>
<evidence type="ECO:0008006" key="4">
    <source>
        <dbReference type="Google" id="ProtNLM"/>
    </source>
</evidence>